<evidence type="ECO:0000313" key="1">
    <source>
        <dbReference type="EMBL" id="CAI8818004.1"/>
    </source>
</evidence>
<gene>
    <name evidence="1" type="ORF">MCNOR_1887</name>
</gene>
<name>A0AA35XYK3_METCP</name>
<protein>
    <recommendedName>
        <fullName evidence="3">Three-Cys-motif partner protein TcmP</fullName>
    </recommendedName>
</protein>
<accession>A0AA35XYK3</accession>
<evidence type="ECO:0000313" key="2">
    <source>
        <dbReference type="Proteomes" id="UP001158598"/>
    </source>
</evidence>
<dbReference type="RefSeq" id="WP_282213185.1">
    <property type="nucleotide sequence ID" value="NZ_OX458332.1"/>
</dbReference>
<evidence type="ECO:0008006" key="3">
    <source>
        <dbReference type="Google" id="ProtNLM"/>
    </source>
</evidence>
<dbReference type="NCBIfam" id="TIGR04474">
    <property type="entry name" value="tcm_partner"/>
    <property type="match status" value="1"/>
</dbReference>
<reference evidence="1" key="1">
    <citation type="submission" date="2023-03" db="EMBL/GenBank/DDBJ databases">
        <authorList>
            <person name="Pearce D."/>
        </authorList>
    </citation>
    <scope>NUCLEOTIDE SEQUENCE</scope>
    <source>
        <strain evidence="1">Mc</strain>
    </source>
</reference>
<sequence>MGKLVDGDDGLPAEDVGVWTKEKHGYLCRYIDISRATRAKFLGDRKGGATYIDPFCGPGRCRVRETGEWIDGGVVAAWRKSCDGGAPFSQIYVGDLDVQRRRATASRLRQLGAPVIEIEGSAVLSVKEIVAKLNPYGLHFAFLDPFNLEALDFSIIRMLSALKRIDMLVHVNQMDLQRNLVSNATAEESAFDIFAPGWRDKVSVVQSQQALRQQVFQYWRDLVASLGVWPSTEMRLITGGKNQPLYWLLMAAKHSLPHKFWEAAANTEGQGKLF</sequence>
<dbReference type="AlphaFoldDB" id="A0AA35XYK3"/>
<dbReference type="EMBL" id="OX458332">
    <property type="protein sequence ID" value="CAI8818004.1"/>
    <property type="molecule type" value="Genomic_DNA"/>
</dbReference>
<organism evidence="1 2">
    <name type="scientific">Methylococcus capsulatus</name>
    <dbReference type="NCBI Taxonomy" id="414"/>
    <lineage>
        <taxon>Bacteria</taxon>
        <taxon>Pseudomonadati</taxon>
        <taxon>Pseudomonadota</taxon>
        <taxon>Gammaproteobacteria</taxon>
        <taxon>Methylococcales</taxon>
        <taxon>Methylococcaceae</taxon>
        <taxon>Methylococcus</taxon>
    </lineage>
</organism>
<dbReference type="Proteomes" id="UP001158598">
    <property type="component" value="Chromosome"/>
</dbReference>
<proteinExistence type="predicted"/>
<dbReference type="InterPro" id="IPR031009">
    <property type="entry name" value="Tcm_partner"/>
</dbReference>